<keyword evidence="4" id="KW-0175">Coiled coil</keyword>
<reference evidence="6 7" key="1">
    <citation type="submission" date="2024-03" db="EMBL/GenBank/DDBJ databases">
        <title>Two novel species of the genus Flavobacterium exhibiting potentially degradation of complex polysaccharides.</title>
        <authorList>
            <person name="Lian X."/>
        </authorList>
    </citation>
    <scope>NUCLEOTIDE SEQUENCE [LARGE SCALE GENOMIC DNA]</scope>
    <source>
        <strain evidence="6 7">N6</strain>
    </source>
</reference>
<evidence type="ECO:0000256" key="4">
    <source>
        <dbReference type="SAM" id="Coils"/>
    </source>
</evidence>
<evidence type="ECO:0000256" key="1">
    <source>
        <dbReference type="ARBA" id="ARBA00006739"/>
    </source>
</evidence>
<feature type="coiled-coil region" evidence="4">
    <location>
        <begin position="313"/>
        <end position="340"/>
    </location>
</feature>
<proteinExistence type="inferred from homology"/>
<dbReference type="EMBL" id="JBCGDP010000002">
    <property type="protein sequence ID" value="MEM0575249.1"/>
    <property type="molecule type" value="Genomic_DNA"/>
</dbReference>
<gene>
    <name evidence="6" type="ORF">WFZ86_01970</name>
</gene>
<keyword evidence="7" id="KW-1185">Reference proteome</keyword>
<keyword evidence="2" id="KW-0328">Glycosyltransferase</keyword>
<dbReference type="PANTHER" id="PTHR43179">
    <property type="entry name" value="RHAMNOSYLTRANSFERASE WBBL"/>
    <property type="match status" value="1"/>
</dbReference>
<keyword evidence="3" id="KW-0808">Transferase</keyword>
<comment type="caution">
    <text evidence="6">The sequence shown here is derived from an EMBL/GenBank/DDBJ whole genome shotgun (WGS) entry which is preliminary data.</text>
</comment>
<dbReference type="InterPro" id="IPR029044">
    <property type="entry name" value="Nucleotide-diphossugar_trans"/>
</dbReference>
<evidence type="ECO:0000256" key="2">
    <source>
        <dbReference type="ARBA" id="ARBA00022676"/>
    </source>
</evidence>
<protein>
    <submittedName>
        <fullName evidence="6">Glycosyltransferase family 2 protein</fullName>
    </submittedName>
</protein>
<dbReference type="Pfam" id="PF00535">
    <property type="entry name" value="Glycos_transf_2"/>
    <property type="match status" value="1"/>
</dbReference>
<dbReference type="CDD" id="cd00761">
    <property type="entry name" value="Glyco_tranf_GTA_type"/>
    <property type="match status" value="1"/>
</dbReference>
<dbReference type="RefSeq" id="WP_342690377.1">
    <property type="nucleotide sequence ID" value="NZ_JBCGDP010000002.1"/>
</dbReference>
<feature type="domain" description="Glycosyltransferase 2-like" evidence="5">
    <location>
        <begin position="204"/>
        <end position="329"/>
    </location>
</feature>
<dbReference type="Gene3D" id="3.90.550.10">
    <property type="entry name" value="Spore Coat Polysaccharide Biosynthesis Protein SpsA, Chain A"/>
    <property type="match status" value="1"/>
</dbReference>
<dbReference type="PANTHER" id="PTHR43179:SF12">
    <property type="entry name" value="GALACTOFURANOSYLTRANSFERASE GLFT2"/>
    <property type="match status" value="1"/>
</dbReference>
<dbReference type="Proteomes" id="UP001468798">
    <property type="component" value="Unassembled WGS sequence"/>
</dbReference>
<dbReference type="SUPFAM" id="SSF53448">
    <property type="entry name" value="Nucleotide-diphospho-sugar transferases"/>
    <property type="match status" value="1"/>
</dbReference>
<dbReference type="InterPro" id="IPR001173">
    <property type="entry name" value="Glyco_trans_2-like"/>
</dbReference>
<name>A0ABU9NIU1_9FLAO</name>
<sequence>MKLEEYKTNSGEIILYQGHPDFEILEELALGTGDIWHSSFEQGYKNVFQELVYQTATFFWYLNDFDSHEQCVSWRVNPSAFAVRKTVWDILNGFDSDYENLELQALDFGYNAVRNSGAVALYVKDLFRTTDVQQINISPRDRYVFFIKNFKLDHAIFMIYRQGFWKWKEWDAFFYAKKNFKKSKLKPIVKPKVLNEIEGNPKVSYIIPTMLRQKFTLQLLEDLSQQSYLPTQVVVVDATPISNRDESLYLQKEYPFELMVKWQESKGSCRARNEAIDLCMGDYIVFGDDDIRVPANFIENHIRFLQTNKAGACNGLDIRADHQKQNLQDLEDKLEQLGDKRWITGCAQIFSNANSCVKSEYVKQLVGNDINFDGGYGEDGDFGMSLSEIGVTVLHNPFSVNLHLKPPIGGYRFWGTQAKIIGKKRKRQPWELDTPVKWVRPVPSPTVLYGFVKHFTPQQVIEYKQKHFFLYLFKGPKVTFLYRFIRMPYKNIQFKKSLFYAKKLVALGKRTQ</sequence>
<accession>A0ABU9NIU1</accession>
<evidence type="ECO:0000256" key="3">
    <source>
        <dbReference type="ARBA" id="ARBA00022679"/>
    </source>
</evidence>
<evidence type="ECO:0000313" key="6">
    <source>
        <dbReference type="EMBL" id="MEM0575249.1"/>
    </source>
</evidence>
<evidence type="ECO:0000259" key="5">
    <source>
        <dbReference type="Pfam" id="PF00535"/>
    </source>
</evidence>
<organism evidence="6 7">
    <name type="scientific">Flavobacterium polysaccharolyticum</name>
    <dbReference type="NCBI Taxonomy" id="3133148"/>
    <lineage>
        <taxon>Bacteria</taxon>
        <taxon>Pseudomonadati</taxon>
        <taxon>Bacteroidota</taxon>
        <taxon>Flavobacteriia</taxon>
        <taxon>Flavobacteriales</taxon>
        <taxon>Flavobacteriaceae</taxon>
        <taxon>Flavobacterium</taxon>
    </lineage>
</organism>
<comment type="similarity">
    <text evidence="1">Belongs to the glycosyltransferase 2 family.</text>
</comment>
<evidence type="ECO:0000313" key="7">
    <source>
        <dbReference type="Proteomes" id="UP001468798"/>
    </source>
</evidence>